<dbReference type="CDD" id="cd02440">
    <property type="entry name" value="AdoMet_MTases"/>
    <property type="match status" value="1"/>
</dbReference>
<comment type="caution">
    <text evidence="2">The sequence shown here is derived from an EMBL/GenBank/DDBJ whole genome shotgun (WGS) entry which is preliminary data.</text>
</comment>
<evidence type="ECO:0000313" key="2">
    <source>
        <dbReference type="EMBL" id="KAK4196636.1"/>
    </source>
</evidence>
<dbReference type="InterPro" id="IPR029063">
    <property type="entry name" value="SAM-dependent_MTases_sf"/>
</dbReference>
<dbReference type="EMBL" id="MU863980">
    <property type="protein sequence ID" value="KAK4196636.1"/>
    <property type="molecule type" value="Genomic_DNA"/>
</dbReference>
<feature type="domain" description="Methyltransferase" evidence="1">
    <location>
        <begin position="309"/>
        <end position="405"/>
    </location>
</feature>
<proteinExistence type="predicted"/>
<name>A0AAN6XBQ2_9PEZI</name>
<evidence type="ECO:0000259" key="1">
    <source>
        <dbReference type="Pfam" id="PF13649"/>
    </source>
</evidence>
<dbReference type="Gene3D" id="3.40.50.150">
    <property type="entry name" value="Vaccinia Virus protein VP39"/>
    <property type="match status" value="1"/>
</dbReference>
<accession>A0AAN6XBQ2</accession>
<reference evidence="2" key="2">
    <citation type="submission" date="2023-05" db="EMBL/GenBank/DDBJ databases">
        <authorList>
            <consortium name="Lawrence Berkeley National Laboratory"/>
            <person name="Steindorff A."/>
            <person name="Hensen N."/>
            <person name="Bonometti L."/>
            <person name="Westerberg I."/>
            <person name="Brannstrom I.O."/>
            <person name="Guillou S."/>
            <person name="Cros-Aarteil S."/>
            <person name="Calhoun S."/>
            <person name="Haridas S."/>
            <person name="Kuo A."/>
            <person name="Mondo S."/>
            <person name="Pangilinan J."/>
            <person name="Riley R."/>
            <person name="Labutti K."/>
            <person name="Andreopoulos B."/>
            <person name="Lipzen A."/>
            <person name="Chen C."/>
            <person name="Yanf M."/>
            <person name="Daum C."/>
            <person name="Ng V."/>
            <person name="Clum A."/>
            <person name="Ohm R."/>
            <person name="Martin F."/>
            <person name="Silar P."/>
            <person name="Natvig D."/>
            <person name="Lalanne C."/>
            <person name="Gautier V."/>
            <person name="Ament-Velasquez S.L."/>
            <person name="Kruys A."/>
            <person name="Hutchinson M.I."/>
            <person name="Powell A.J."/>
            <person name="Barry K."/>
            <person name="Miller A.N."/>
            <person name="Grigoriev I.V."/>
            <person name="Debuchy R."/>
            <person name="Gladieux P."/>
            <person name="Thoren M.H."/>
            <person name="Johannesson H."/>
        </authorList>
    </citation>
    <scope>NUCLEOTIDE SEQUENCE</scope>
    <source>
        <strain evidence="2">CBS 315.58</strain>
    </source>
</reference>
<keyword evidence="3" id="KW-1185">Reference proteome</keyword>
<gene>
    <name evidence="2" type="ORF">QBC40DRAFT_351646</name>
</gene>
<organism evidence="2 3">
    <name type="scientific">Triangularia verruculosa</name>
    <dbReference type="NCBI Taxonomy" id="2587418"/>
    <lineage>
        <taxon>Eukaryota</taxon>
        <taxon>Fungi</taxon>
        <taxon>Dikarya</taxon>
        <taxon>Ascomycota</taxon>
        <taxon>Pezizomycotina</taxon>
        <taxon>Sordariomycetes</taxon>
        <taxon>Sordariomycetidae</taxon>
        <taxon>Sordariales</taxon>
        <taxon>Podosporaceae</taxon>
        <taxon>Triangularia</taxon>
    </lineage>
</organism>
<protein>
    <recommendedName>
        <fullName evidence="1">Methyltransferase domain-containing protein</fullName>
    </recommendedName>
</protein>
<dbReference type="AlphaFoldDB" id="A0AAN6XBQ2"/>
<dbReference type="Pfam" id="PF13649">
    <property type="entry name" value="Methyltransf_25"/>
    <property type="match status" value="1"/>
</dbReference>
<evidence type="ECO:0000313" key="3">
    <source>
        <dbReference type="Proteomes" id="UP001303160"/>
    </source>
</evidence>
<dbReference type="InterPro" id="IPR041698">
    <property type="entry name" value="Methyltransf_25"/>
</dbReference>
<dbReference type="Proteomes" id="UP001303160">
    <property type="component" value="Unassembled WGS sequence"/>
</dbReference>
<sequence length="496" mass="55898">MKVCVIHMQRVTGEQTDNDRFCDPGRYIPSEIHHFQHHFIHKGHIEQDIDGICNDKTYDFYLSCLGNPEQGNDGDDAAATVMQAARYLERRLAPEKLVGNTVHALQLATPYSDRFRTAARLNHDISSEEEVHVNVVILEMGHAVVALEPIVQQHDASFNNSAPDNKKLLITDEPRRTQIRQTAEAYFKDSMGLQGTGIGWCEVVMRINTTTPTRQQQIHVLKVDPCPKIFCSSPVDDVITKTYPGSHRALFDTLLATRIIQTNSRASAQQNISTFFNKFSQTYDLGWDIPSVLTLRNVLAVEHDWTGSILDLACGSGFLGQALHEAAGAPSSPSPFNITGVDVSPSMASSDRIKKYYLSPIHIEPLERYIMKVGEQRYDHVACFNTLHYLPPVVFSAVLSRMFKIASRSISFDLYDPPGRHIDRTNALIGAEAIFNNTGVMRGWFGTTPPVGWKQVMERRQHLFKSPVADGVDVWGTFYRFERDERDECFTSGRLR</sequence>
<reference evidence="2" key="1">
    <citation type="journal article" date="2023" name="Mol. Phylogenet. Evol.">
        <title>Genome-scale phylogeny and comparative genomics of the fungal order Sordariales.</title>
        <authorList>
            <person name="Hensen N."/>
            <person name="Bonometti L."/>
            <person name="Westerberg I."/>
            <person name="Brannstrom I.O."/>
            <person name="Guillou S."/>
            <person name="Cros-Aarteil S."/>
            <person name="Calhoun S."/>
            <person name="Haridas S."/>
            <person name="Kuo A."/>
            <person name="Mondo S."/>
            <person name="Pangilinan J."/>
            <person name="Riley R."/>
            <person name="LaButti K."/>
            <person name="Andreopoulos B."/>
            <person name="Lipzen A."/>
            <person name="Chen C."/>
            <person name="Yan M."/>
            <person name="Daum C."/>
            <person name="Ng V."/>
            <person name="Clum A."/>
            <person name="Steindorff A."/>
            <person name="Ohm R.A."/>
            <person name="Martin F."/>
            <person name="Silar P."/>
            <person name="Natvig D.O."/>
            <person name="Lalanne C."/>
            <person name="Gautier V."/>
            <person name="Ament-Velasquez S.L."/>
            <person name="Kruys A."/>
            <person name="Hutchinson M.I."/>
            <person name="Powell A.J."/>
            <person name="Barry K."/>
            <person name="Miller A.N."/>
            <person name="Grigoriev I.V."/>
            <person name="Debuchy R."/>
            <person name="Gladieux P."/>
            <person name="Hiltunen Thoren M."/>
            <person name="Johannesson H."/>
        </authorList>
    </citation>
    <scope>NUCLEOTIDE SEQUENCE</scope>
    <source>
        <strain evidence="2">CBS 315.58</strain>
    </source>
</reference>
<dbReference type="SUPFAM" id="SSF53335">
    <property type="entry name" value="S-adenosyl-L-methionine-dependent methyltransferases"/>
    <property type="match status" value="1"/>
</dbReference>